<evidence type="ECO:0000313" key="2">
    <source>
        <dbReference type="EMBL" id="JAD15175.1"/>
    </source>
</evidence>
<accession>A0A0A8XR98</accession>
<feature type="chain" id="PRO_5002043084" description="Secreted protein" evidence="1">
    <location>
        <begin position="22"/>
        <end position="132"/>
    </location>
</feature>
<proteinExistence type="predicted"/>
<protein>
    <recommendedName>
        <fullName evidence="3">Secreted protein</fullName>
    </recommendedName>
</protein>
<evidence type="ECO:0000256" key="1">
    <source>
        <dbReference type="SAM" id="SignalP"/>
    </source>
</evidence>
<organism evidence="2">
    <name type="scientific">Arundo donax</name>
    <name type="common">Giant reed</name>
    <name type="synonym">Donax arundinaceus</name>
    <dbReference type="NCBI Taxonomy" id="35708"/>
    <lineage>
        <taxon>Eukaryota</taxon>
        <taxon>Viridiplantae</taxon>
        <taxon>Streptophyta</taxon>
        <taxon>Embryophyta</taxon>
        <taxon>Tracheophyta</taxon>
        <taxon>Spermatophyta</taxon>
        <taxon>Magnoliopsida</taxon>
        <taxon>Liliopsida</taxon>
        <taxon>Poales</taxon>
        <taxon>Poaceae</taxon>
        <taxon>PACMAD clade</taxon>
        <taxon>Arundinoideae</taxon>
        <taxon>Arundineae</taxon>
        <taxon>Arundo</taxon>
    </lineage>
</organism>
<name>A0A0A8XR98_ARUDO</name>
<feature type="signal peptide" evidence="1">
    <location>
        <begin position="1"/>
        <end position="21"/>
    </location>
</feature>
<reference evidence="2" key="2">
    <citation type="journal article" date="2015" name="Data Brief">
        <title>Shoot transcriptome of the giant reed, Arundo donax.</title>
        <authorList>
            <person name="Barrero R.A."/>
            <person name="Guerrero F.D."/>
            <person name="Moolhuijzen P."/>
            <person name="Goolsby J.A."/>
            <person name="Tidwell J."/>
            <person name="Bellgard S.E."/>
            <person name="Bellgard M.I."/>
        </authorList>
    </citation>
    <scope>NUCLEOTIDE SEQUENCE</scope>
    <source>
        <tissue evidence="2">Shoot tissue taken approximately 20 cm above the soil surface</tissue>
    </source>
</reference>
<evidence type="ECO:0008006" key="3">
    <source>
        <dbReference type="Google" id="ProtNLM"/>
    </source>
</evidence>
<reference evidence="2" key="1">
    <citation type="submission" date="2014-09" db="EMBL/GenBank/DDBJ databases">
        <authorList>
            <person name="Magalhaes I.L.F."/>
            <person name="Oliveira U."/>
            <person name="Santos F.R."/>
            <person name="Vidigal T.H.D.A."/>
            <person name="Brescovit A.D."/>
            <person name="Santos A.J."/>
        </authorList>
    </citation>
    <scope>NUCLEOTIDE SEQUENCE</scope>
    <source>
        <tissue evidence="2">Shoot tissue taken approximately 20 cm above the soil surface</tissue>
    </source>
</reference>
<dbReference type="EMBL" id="GBRH01282720">
    <property type="protein sequence ID" value="JAD15175.1"/>
    <property type="molecule type" value="Transcribed_RNA"/>
</dbReference>
<sequence>MVHPLLLLLRLDCSGSVVIDGDEICDDGDLWCRPSCHVCMQPACRVPSLSVAGMTSNAEIWPLARALLVAYMPHRPFFLFFKLSISGLTPQVRWLIYMQERIQWSSRGLKPPYYPSQCGVFLEPPLHFYKRK</sequence>
<dbReference type="AlphaFoldDB" id="A0A0A8XR98"/>
<keyword evidence="1" id="KW-0732">Signal</keyword>